<dbReference type="Proteomes" id="UP000823635">
    <property type="component" value="Unassembled WGS sequence"/>
</dbReference>
<dbReference type="Pfam" id="PF01050">
    <property type="entry name" value="MannoseP_isomer"/>
    <property type="match status" value="1"/>
</dbReference>
<dbReference type="SUPFAM" id="SSF51182">
    <property type="entry name" value="RmlC-like cupins"/>
    <property type="match status" value="1"/>
</dbReference>
<feature type="domain" description="Nucleotidyl transferase" evidence="1">
    <location>
        <begin position="4"/>
        <end position="265"/>
    </location>
</feature>
<dbReference type="AlphaFoldDB" id="A0A9D9DKQ4"/>
<dbReference type="InterPro" id="IPR051161">
    <property type="entry name" value="Mannose-6P_isomerase_type2"/>
</dbReference>
<protein>
    <submittedName>
        <fullName evidence="3">Cupin domain-containing protein</fullName>
    </submittedName>
</protein>
<evidence type="ECO:0000313" key="4">
    <source>
        <dbReference type="Proteomes" id="UP000823635"/>
    </source>
</evidence>
<dbReference type="Pfam" id="PF00483">
    <property type="entry name" value="NTP_transferase"/>
    <property type="match status" value="1"/>
</dbReference>
<sequence length="445" mass="49704">MQLILLSGGSGKRLWPLSNDSYSKQFLRLLPSPDGGRESMIQRAVRQARESGLDAQITIATGENQRDAIVSQIGGGVNIVTEPERRDTFPAIALACLYLGMEKKCGPDEVVVVMPCDTYTDIQYFTAIGKMADAVENGLAELVLMGICPHYPSVKYGYVMPGERNGELFSAKGFTEKPEIERAKELIAEGAFWNGGVFAFRLGYMLAIARQYTNAPDFWKAREEYGVFPKISFDYQVAEKAESVAVLPFKGMWKDIGTWDALSEVIGSNVIGNAIIDEHARNTHIINQLDIPCICIGANNLVVAASPDGILIADKYNCEQVKPYVSAFEVRPMYEERRWGTYKVIDNYTSSDSTRSLTKHLCIAEGRSISYQRHFHRDEVWTFVEGSGILVLDGQVRNVGKGDVVHITKGQMHAIKAVTDLHILEVQMGDFLDESDIERFEYKWE</sequence>
<gene>
    <name evidence="3" type="ORF">IAC68_02115</name>
</gene>
<dbReference type="GO" id="GO:0004475">
    <property type="term" value="F:mannose-1-phosphate guanylyltransferase (GTP) activity"/>
    <property type="evidence" value="ECO:0007669"/>
    <property type="project" value="TreeGrafter"/>
</dbReference>
<comment type="caution">
    <text evidence="3">The sequence shown here is derived from an EMBL/GenBank/DDBJ whole genome shotgun (WGS) entry which is preliminary data.</text>
</comment>
<dbReference type="GO" id="GO:0005976">
    <property type="term" value="P:polysaccharide metabolic process"/>
    <property type="evidence" value="ECO:0007669"/>
    <property type="project" value="InterPro"/>
</dbReference>
<dbReference type="CDD" id="cd02213">
    <property type="entry name" value="cupin_PMI_typeII_C"/>
    <property type="match status" value="1"/>
</dbReference>
<dbReference type="Gene3D" id="3.90.550.10">
    <property type="entry name" value="Spore Coat Polysaccharide Biosynthesis Protein SpsA, Chain A"/>
    <property type="match status" value="1"/>
</dbReference>
<dbReference type="SUPFAM" id="SSF53448">
    <property type="entry name" value="Nucleotide-diphospho-sugar transferases"/>
    <property type="match status" value="1"/>
</dbReference>
<accession>A0A9D9DKQ4</accession>
<proteinExistence type="predicted"/>
<dbReference type="PANTHER" id="PTHR46390:SF1">
    <property type="entry name" value="MANNOSE-1-PHOSPHATE GUANYLYLTRANSFERASE"/>
    <property type="match status" value="1"/>
</dbReference>
<dbReference type="InterPro" id="IPR001538">
    <property type="entry name" value="Man6P_isomerase-2_C"/>
</dbReference>
<dbReference type="Gene3D" id="2.60.120.10">
    <property type="entry name" value="Jelly Rolls"/>
    <property type="match status" value="1"/>
</dbReference>
<dbReference type="InterPro" id="IPR005835">
    <property type="entry name" value="NTP_transferase_dom"/>
</dbReference>
<dbReference type="PANTHER" id="PTHR46390">
    <property type="entry name" value="MANNOSE-1-PHOSPHATE GUANYLYLTRANSFERASE"/>
    <property type="match status" value="1"/>
</dbReference>
<feature type="domain" description="Mannose-6-phosphate isomerase type II C-terminal" evidence="2">
    <location>
        <begin position="337"/>
        <end position="441"/>
    </location>
</feature>
<reference evidence="3" key="2">
    <citation type="journal article" date="2021" name="PeerJ">
        <title>Extensive microbial diversity within the chicken gut microbiome revealed by metagenomics and culture.</title>
        <authorList>
            <person name="Gilroy R."/>
            <person name="Ravi A."/>
            <person name="Getino M."/>
            <person name="Pursley I."/>
            <person name="Horton D.L."/>
            <person name="Alikhan N.F."/>
            <person name="Baker D."/>
            <person name="Gharbi K."/>
            <person name="Hall N."/>
            <person name="Watson M."/>
            <person name="Adriaenssens E.M."/>
            <person name="Foster-Nyarko E."/>
            <person name="Jarju S."/>
            <person name="Secka A."/>
            <person name="Antonio M."/>
            <person name="Oren A."/>
            <person name="Chaudhuri R.R."/>
            <person name="La Ragione R."/>
            <person name="Hildebrand F."/>
            <person name="Pallen M.J."/>
        </authorList>
    </citation>
    <scope>NUCLEOTIDE SEQUENCE</scope>
    <source>
        <strain evidence="3">15467</strain>
    </source>
</reference>
<dbReference type="GO" id="GO:0009298">
    <property type="term" value="P:GDP-mannose biosynthetic process"/>
    <property type="evidence" value="ECO:0007669"/>
    <property type="project" value="TreeGrafter"/>
</dbReference>
<reference evidence="3" key="1">
    <citation type="submission" date="2020-10" db="EMBL/GenBank/DDBJ databases">
        <authorList>
            <person name="Gilroy R."/>
        </authorList>
    </citation>
    <scope>NUCLEOTIDE SEQUENCE</scope>
    <source>
        <strain evidence="3">15467</strain>
    </source>
</reference>
<evidence type="ECO:0000259" key="1">
    <source>
        <dbReference type="Pfam" id="PF00483"/>
    </source>
</evidence>
<name>A0A9D9DKQ4_9BACT</name>
<organism evidence="3 4">
    <name type="scientific">Candidatus Egerieousia excrementavium</name>
    <dbReference type="NCBI Taxonomy" id="2840778"/>
    <lineage>
        <taxon>Bacteria</taxon>
        <taxon>Pseudomonadati</taxon>
        <taxon>Bacteroidota</taxon>
        <taxon>Bacteroidia</taxon>
        <taxon>Bacteroidales</taxon>
        <taxon>Candidatus Egerieousia</taxon>
    </lineage>
</organism>
<dbReference type="InterPro" id="IPR011051">
    <property type="entry name" value="RmlC_Cupin_sf"/>
</dbReference>
<dbReference type="InterPro" id="IPR014710">
    <property type="entry name" value="RmlC-like_jellyroll"/>
</dbReference>
<dbReference type="EMBL" id="JADINB010000047">
    <property type="protein sequence ID" value="MBO8428712.1"/>
    <property type="molecule type" value="Genomic_DNA"/>
</dbReference>
<evidence type="ECO:0000259" key="2">
    <source>
        <dbReference type="Pfam" id="PF01050"/>
    </source>
</evidence>
<evidence type="ECO:0000313" key="3">
    <source>
        <dbReference type="EMBL" id="MBO8428712.1"/>
    </source>
</evidence>
<dbReference type="InterPro" id="IPR029044">
    <property type="entry name" value="Nucleotide-diphossugar_trans"/>
</dbReference>